<evidence type="ECO:0000313" key="1">
    <source>
        <dbReference type="EMBL" id="BCJ36357.1"/>
    </source>
</evidence>
<organism evidence="1 2">
    <name type="scientific">Actinocatenispora thailandica</name>
    <dbReference type="NCBI Taxonomy" id="227318"/>
    <lineage>
        <taxon>Bacteria</taxon>
        <taxon>Bacillati</taxon>
        <taxon>Actinomycetota</taxon>
        <taxon>Actinomycetes</taxon>
        <taxon>Micromonosporales</taxon>
        <taxon>Micromonosporaceae</taxon>
        <taxon>Actinocatenispora</taxon>
    </lineage>
</organism>
<name>A0A7R7DRC4_9ACTN</name>
<dbReference type="KEGG" id="atl:Athai_38600"/>
<proteinExistence type="predicted"/>
<dbReference type="EMBL" id="AP023355">
    <property type="protein sequence ID" value="BCJ36357.1"/>
    <property type="molecule type" value="Genomic_DNA"/>
</dbReference>
<evidence type="ECO:0000313" key="2">
    <source>
        <dbReference type="Proteomes" id="UP000611640"/>
    </source>
</evidence>
<dbReference type="GO" id="GO:0012505">
    <property type="term" value="C:endomembrane system"/>
    <property type="evidence" value="ECO:0007669"/>
    <property type="project" value="UniProtKB-ARBA"/>
</dbReference>
<protein>
    <submittedName>
        <fullName evidence="1">Uncharacterized protein</fullName>
    </submittedName>
</protein>
<accession>A0A7R7DRC4</accession>
<dbReference type="AlphaFoldDB" id="A0A7R7DRC4"/>
<dbReference type="Gene3D" id="1.10.3630.10">
    <property type="entry name" value="yeast vps74-n-term truncation variant domain like"/>
    <property type="match status" value="1"/>
</dbReference>
<dbReference type="GO" id="GO:0005737">
    <property type="term" value="C:cytoplasm"/>
    <property type="evidence" value="ECO:0007669"/>
    <property type="project" value="UniProtKB-ARBA"/>
</dbReference>
<dbReference type="Proteomes" id="UP000611640">
    <property type="component" value="Chromosome"/>
</dbReference>
<gene>
    <name evidence="1" type="ORF">Athai_38600</name>
</gene>
<dbReference type="GO" id="GO:0070273">
    <property type="term" value="F:phosphatidylinositol-4-phosphate binding"/>
    <property type="evidence" value="ECO:0007669"/>
    <property type="project" value="InterPro"/>
</dbReference>
<dbReference type="InterPro" id="IPR038261">
    <property type="entry name" value="GPP34-like_sf"/>
</dbReference>
<reference evidence="1 2" key="1">
    <citation type="submission" date="2020-08" db="EMBL/GenBank/DDBJ databases">
        <title>Whole genome shotgun sequence of Actinocatenispora thailandica NBRC 105041.</title>
        <authorList>
            <person name="Komaki H."/>
            <person name="Tamura T."/>
        </authorList>
    </citation>
    <scope>NUCLEOTIDE SEQUENCE [LARGE SCALE GENOMIC DNA]</scope>
    <source>
        <strain evidence="1 2">NBRC 105041</strain>
    </source>
</reference>
<keyword evidence="2" id="KW-1185">Reference proteome</keyword>
<sequence>MSELEEAYERERRLLDELAASIASYRSGSRRIYGQWGVAGELLRILTNPFDGRHEARSQTLRRALVAGVLAELVLAGRASCMDASVADLVRSGRRRQRRVPGAVFVDTRRDTDGVLAVTRRSDAAHRWVAESVLRQRQPRTARDWIVDLAERKSPRREYSEPRLGFEIEDLVADRLVRAGVARRSRGPRGQIRLLPADGHLTGALNATVRIPRMISRGAKLSTEDAVIAALMDRVGLSRRIRRDTTYRDVSLASTLPLLPADLRRLVQHAYAAFARDAATAI</sequence>